<dbReference type="InterPro" id="IPR036637">
    <property type="entry name" value="Phosphohistidine_dom_sf"/>
</dbReference>
<evidence type="ECO:0008006" key="5">
    <source>
        <dbReference type="Google" id="ProtNLM"/>
    </source>
</evidence>
<dbReference type="RefSeq" id="WP_067991139.1">
    <property type="nucleotide sequence ID" value="NZ_CP015596.1"/>
</dbReference>
<feature type="domain" description="PEP-utilising enzyme mobile" evidence="1">
    <location>
        <begin position="770"/>
        <end position="840"/>
    </location>
</feature>
<sequence length="857" mass="90899">MSDSAVIALSDPDATKAALTGGKGAHLATMVLAGLPVPGGFVVATAAYRQVIRDHGIEDVIHREMAGLVDGSVALDVVSARLRDAVESAPMPAALREAIGAAYTALGEGAVAVRSSATAEDLPEASFAGQQETVLNVVGRESLCDAVRRCWSSLWTARAISYRGRQGIGSGDIAVAVVVQKMVPAEAAGVLFTADPVSGRRDRIVVEATAGLGEAVVSGRLTPQRWTIDADTAAVLSGPAHGVLSADQSRMLVELGARRARIFGAPQDIEWAVSQGRCWLLQSRAITSLYPLPPARPGLRAYIPAMLIAQGISEPFTPAGNAYFRSLTTAWITYLTTGAVPRAGTAPPPWLPVVAGRIFIDVTELLQRPRLAARVLFSVRAKDPTAAAALQEWLGENAVRLPRPRRWLPPFGAAATVARIVWAAGVAVAAPGRRRRRLVSSAETELTQLGRQAATRATPAELVDFVLRDLPARTCRVITEQLPAVYAEEILKVLIQRLLMRWLGSSSGWEPVMRWLPNDPTMAMGAELAHLADLYARAGTEPLANSTAVTDFLSRYGHRAPDREIDMGLPRFNDNPTYVVEMIHGYLGSGVAGEAATRFDTGAAEAREAAQQLVARVRKVKGRTRAALLHDLLNRYRALGGMREQPKFDIVRAIALGRRTLQRAGAALVADGRLAAVDDIFFVDDGGLRAVVAGHTGDLTALAAAGRHEFEREMRRRTVPRLLVSDGETVYGPRHSGKAGPDALVGTAVSPGVHEGVVRILDSPVGAELQRGEILVADTTDPGWTPLFLIAGALVMEVGGVVSHGAVVAREYGIPAVAGIPGVTDRLRTGQRVRVDGGSGTVTILEDVAAAAVTTRD</sequence>
<dbReference type="Gene3D" id="3.30.470.20">
    <property type="entry name" value="ATP-grasp fold, B domain"/>
    <property type="match status" value="2"/>
</dbReference>
<dbReference type="PANTHER" id="PTHR43615:SF1">
    <property type="entry name" value="PPDK_N DOMAIN-CONTAINING PROTEIN"/>
    <property type="match status" value="1"/>
</dbReference>
<dbReference type="InterPro" id="IPR008279">
    <property type="entry name" value="PEP-util_enz_mobile_dom"/>
</dbReference>
<dbReference type="GO" id="GO:0005524">
    <property type="term" value="F:ATP binding"/>
    <property type="evidence" value="ECO:0007669"/>
    <property type="project" value="InterPro"/>
</dbReference>
<dbReference type="Pfam" id="PF01326">
    <property type="entry name" value="PPDK_N"/>
    <property type="match status" value="1"/>
</dbReference>
<dbReference type="SUPFAM" id="SSF56059">
    <property type="entry name" value="Glutathione synthetase ATP-binding domain-like"/>
    <property type="match status" value="1"/>
</dbReference>
<dbReference type="Pfam" id="PF00391">
    <property type="entry name" value="PEP-utilizers"/>
    <property type="match status" value="1"/>
</dbReference>
<dbReference type="KEGG" id="madi:A7U43_03435"/>
<name>A0A172UH67_9MYCO</name>
<dbReference type="EMBL" id="CP015596">
    <property type="protein sequence ID" value="ANE78513.1"/>
    <property type="molecule type" value="Genomic_DNA"/>
</dbReference>
<organism evidence="3 4">
    <name type="scientific">Mycobacterium adipatum</name>
    <dbReference type="NCBI Taxonomy" id="1682113"/>
    <lineage>
        <taxon>Bacteria</taxon>
        <taxon>Bacillati</taxon>
        <taxon>Actinomycetota</taxon>
        <taxon>Actinomycetes</taxon>
        <taxon>Mycobacteriales</taxon>
        <taxon>Mycobacteriaceae</taxon>
        <taxon>Mycobacterium</taxon>
    </lineage>
</organism>
<dbReference type="InterPro" id="IPR013815">
    <property type="entry name" value="ATP_grasp_subdomain_1"/>
</dbReference>
<reference evidence="3 4" key="1">
    <citation type="submission" date="2016-05" db="EMBL/GenBank/DDBJ databases">
        <title>Complete genome sequence of a phthalic acid esters degrading Mycobacterium sp. YC-RL4.</title>
        <authorList>
            <person name="Ren L."/>
            <person name="Fan S."/>
            <person name="Ruth N."/>
            <person name="Jia Y."/>
            <person name="Wang J."/>
            <person name="Qiao C."/>
        </authorList>
    </citation>
    <scope>NUCLEOTIDE SEQUENCE [LARGE SCALE GENOMIC DNA]</scope>
    <source>
        <strain evidence="3 4">YC-RL4</strain>
    </source>
</reference>
<dbReference type="GO" id="GO:0016301">
    <property type="term" value="F:kinase activity"/>
    <property type="evidence" value="ECO:0007669"/>
    <property type="project" value="InterPro"/>
</dbReference>
<accession>A0A172UH67</accession>
<proteinExistence type="predicted"/>
<dbReference type="PANTHER" id="PTHR43615">
    <property type="entry name" value="PHOSPHOENOLPYRUVATE SYNTHASE-RELATED"/>
    <property type="match status" value="1"/>
</dbReference>
<gene>
    <name evidence="3" type="ORF">A7U43_03435</name>
</gene>
<dbReference type="STRING" id="1682113.A7U43_03435"/>
<dbReference type="Gene3D" id="3.30.1490.20">
    <property type="entry name" value="ATP-grasp fold, A domain"/>
    <property type="match status" value="1"/>
</dbReference>
<feature type="domain" description="Pyruvate phosphate dikinase AMP/ATP-binding" evidence="2">
    <location>
        <begin position="19"/>
        <end position="236"/>
    </location>
</feature>
<dbReference type="Proteomes" id="UP000077143">
    <property type="component" value="Chromosome"/>
</dbReference>
<evidence type="ECO:0000313" key="3">
    <source>
        <dbReference type="EMBL" id="ANE78513.1"/>
    </source>
</evidence>
<dbReference type="InterPro" id="IPR051549">
    <property type="entry name" value="PEP_Utilizing_Enz"/>
</dbReference>
<evidence type="ECO:0000259" key="2">
    <source>
        <dbReference type="Pfam" id="PF01326"/>
    </source>
</evidence>
<evidence type="ECO:0000313" key="4">
    <source>
        <dbReference type="Proteomes" id="UP000077143"/>
    </source>
</evidence>
<dbReference type="AlphaFoldDB" id="A0A172UH67"/>
<dbReference type="SUPFAM" id="SSF52009">
    <property type="entry name" value="Phosphohistidine domain"/>
    <property type="match status" value="1"/>
</dbReference>
<evidence type="ECO:0000259" key="1">
    <source>
        <dbReference type="Pfam" id="PF00391"/>
    </source>
</evidence>
<dbReference type="Gene3D" id="3.50.30.10">
    <property type="entry name" value="Phosphohistidine domain"/>
    <property type="match status" value="1"/>
</dbReference>
<keyword evidence="4" id="KW-1185">Reference proteome</keyword>
<dbReference type="InterPro" id="IPR002192">
    <property type="entry name" value="PPDK_AMP/ATP-bd"/>
</dbReference>
<protein>
    <recommendedName>
        <fullName evidence="5">Pyruvate, water dikinase</fullName>
    </recommendedName>
</protein>